<protein>
    <submittedName>
        <fullName evidence="2">Uncharacterized protein</fullName>
    </submittedName>
</protein>
<dbReference type="Proteomes" id="UP000093962">
    <property type="component" value="Unassembled WGS sequence"/>
</dbReference>
<evidence type="ECO:0000256" key="1">
    <source>
        <dbReference type="SAM" id="MobiDB-lite"/>
    </source>
</evidence>
<name>A0A1A0MIB2_MYCMU</name>
<evidence type="ECO:0000313" key="2">
    <source>
        <dbReference type="EMBL" id="OBA85162.1"/>
    </source>
</evidence>
<dbReference type="EMBL" id="LZSF01000184">
    <property type="protein sequence ID" value="OBA85162.1"/>
    <property type="molecule type" value="Genomic_DNA"/>
</dbReference>
<sequence length="116" mass="11693">MTGTGLGTVTPDGGTVTVTVLVLARVDGVVGGVDGPTGTPGMISVEVTVVEVELEVDVVGGGDSSEQALTPRAAAAAEMTTMVLNMIAECPLIRTGKPGQTRNCPSPRGKGQFRRA</sequence>
<accession>A0A1A0MIB2</accession>
<organism evidence="2 3">
    <name type="scientific">Mycolicibacterium mucogenicum</name>
    <name type="common">Mycobacterium mucogenicum</name>
    <dbReference type="NCBI Taxonomy" id="56689"/>
    <lineage>
        <taxon>Bacteria</taxon>
        <taxon>Bacillati</taxon>
        <taxon>Actinomycetota</taxon>
        <taxon>Actinomycetes</taxon>
        <taxon>Mycobacteriales</taxon>
        <taxon>Mycobacteriaceae</taxon>
        <taxon>Mycolicibacterium</taxon>
    </lineage>
</organism>
<evidence type="ECO:0000313" key="3">
    <source>
        <dbReference type="Proteomes" id="UP000093962"/>
    </source>
</evidence>
<feature type="region of interest" description="Disordered" evidence="1">
    <location>
        <begin position="94"/>
        <end position="116"/>
    </location>
</feature>
<dbReference type="AlphaFoldDB" id="A0A1A0MIB2"/>
<reference evidence="2 3" key="1">
    <citation type="submission" date="2016-06" db="EMBL/GenBank/DDBJ databases">
        <authorList>
            <person name="Kjaerup R.B."/>
            <person name="Dalgaard T.S."/>
            <person name="Juul-Madsen H.R."/>
        </authorList>
    </citation>
    <scope>NUCLEOTIDE SEQUENCE [LARGE SCALE GENOMIC DNA]</scope>
    <source>
        <strain evidence="2 3">1199456.5</strain>
    </source>
</reference>
<dbReference type="OrthoDB" id="10004015at2"/>
<dbReference type="RefSeq" id="WP_064859687.1">
    <property type="nucleotide sequence ID" value="NZ_LZSF01000184.1"/>
</dbReference>
<proteinExistence type="predicted"/>
<gene>
    <name evidence="2" type="ORF">A5642_24645</name>
</gene>
<comment type="caution">
    <text evidence="2">The sequence shown here is derived from an EMBL/GenBank/DDBJ whole genome shotgun (WGS) entry which is preliminary data.</text>
</comment>